<comment type="subcellular location">
    <subcellularLocation>
        <location evidence="1">Membrane</location>
        <topology evidence="1">Multi-pass membrane protein</topology>
    </subcellularLocation>
</comment>
<evidence type="ECO:0000313" key="7">
    <source>
        <dbReference type="EMBL" id="AMB96775.1"/>
    </source>
</evidence>
<feature type="transmembrane region" description="Helical" evidence="6">
    <location>
        <begin position="58"/>
        <end position="76"/>
    </location>
</feature>
<dbReference type="AlphaFoldDB" id="A0AAC8WZ08"/>
<sequence length="99" mass="11397">MEMLFRVIELETLLIEYRNVGSTLVYWVFLFLVLLDLVTGIAKGFINKEANSTKGLLGVIKHLLVVLLVLCVTPFLKYLQHHENEMDKDQIIEEYSVNG</sequence>
<dbReference type="InterPro" id="IPR006480">
    <property type="entry name" value="Phage_holin_4_1"/>
</dbReference>
<comment type="similarity">
    <text evidence="5">Belongs to the bacteriophage holin family. Cp-1 holin subfamily.</text>
</comment>
<keyword evidence="3 6" id="KW-1133">Transmembrane helix</keyword>
<evidence type="ECO:0000313" key="8">
    <source>
        <dbReference type="Proteomes" id="UP000067698"/>
    </source>
</evidence>
<gene>
    <name evidence="7" type="ORF">AWM74_00375</name>
</gene>
<dbReference type="Pfam" id="PF05105">
    <property type="entry name" value="Phage_holin_4_1"/>
    <property type="match status" value="1"/>
</dbReference>
<dbReference type="Proteomes" id="UP000067698">
    <property type="component" value="Chromosome"/>
</dbReference>
<evidence type="ECO:0000256" key="3">
    <source>
        <dbReference type="ARBA" id="ARBA00022989"/>
    </source>
</evidence>
<evidence type="ECO:0000256" key="4">
    <source>
        <dbReference type="ARBA" id="ARBA00023136"/>
    </source>
</evidence>
<reference evidence="8" key="2">
    <citation type="submission" date="2016-01" db="EMBL/GenBank/DDBJ databases">
        <title>Six Aerococcus type strain genome sequencing and assembly using PacBio and Illumina Hiseq.</title>
        <authorList>
            <person name="Carkaci D."/>
            <person name="Dargis R."/>
            <person name="Nielsen X.C."/>
            <person name="Skovgaard O."/>
            <person name="Fuursted K."/>
            <person name="Christensen J.J."/>
        </authorList>
    </citation>
    <scope>NUCLEOTIDE SEQUENCE [LARGE SCALE GENOMIC DNA]</scope>
    <source>
        <strain evidence="8">CCUG28094</strain>
    </source>
</reference>
<evidence type="ECO:0000256" key="5">
    <source>
        <dbReference type="ARBA" id="ARBA00023600"/>
    </source>
</evidence>
<evidence type="ECO:0000256" key="2">
    <source>
        <dbReference type="ARBA" id="ARBA00022692"/>
    </source>
</evidence>
<proteinExistence type="inferred from homology"/>
<reference evidence="7 8" key="1">
    <citation type="journal article" date="2016" name="Genome Announc.">
        <title>Complete Genome Sequences of Aerococcus christensenii CCUG 28831T, Aerococcus sanguinicola CCUG 43001T, Aerococcus urinae CCUG 36881T, Aerococcus urinaeequi CCUG 28094T, Aerococcus urinaehominis CCUG 42038 BT, and Aerococcus viridans CCUG 4311T.</title>
        <authorList>
            <person name="Carkaci D."/>
            <person name="Dargis R."/>
            <person name="Nielsen X.C."/>
            <person name="Skovgaard O."/>
            <person name="Fuursted K."/>
            <person name="Christensen J.J."/>
        </authorList>
    </citation>
    <scope>NUCLEOTIDE SEQUENCE [LARGE SCALE GENOMIC DNA]</scope>
    <source>
        <strain evidence="7 8">CCUG28094</strain>
    </source>
</reference>
<dbReference type="GeneID" id="92866001"/>
<accession>A0AAC8WZ08</accession>
<dbReference type="RefSeq" id="WP_051218251.1">
    <property type="nucleotide sequence ID" value="NZ_CP014162.1"/>
</dbReference>
<dbReference type="GO" id="GO:0016020">
    <property type="term" value="C:membrane"/>
    <property type="evidence" value="ECO:0007669"/>
    <property type="project" value="UniProtKB-SubCell"/>
</dbReference>
<protein>
    <recommendedName>
        <fullName evidence="9">Holin</fullName>
    </recommendedName>
</protein>
<keyword evidence="2 6" id="KW-0812">Transmembrane</keyword>
<name>A0AAC8WZ08_9LACT</name>
<keyword evidence="4 6" id="KW-0472">Membrane</keyword>
<dbReference type="EMBL" id="CP014162">
    <property type="protein sequence ID" value="AMB96775.1"/>
    <property type="molecule type" value="Genomic_DNA"/>
</dbReference>
<organism evidence="7 8">
    <name type="scientific">Aerococcus urinaeequi</name>
    <dbReference type="NCBI Taxonomy" id="51665"/>
    <lineage>
        <taxon>Bacteria</taxon>
        <taxon>Bacillati</taxon>
        <taxon>Bacillota</taxon>
        <taxon>Bacilli</taxon>
        <taxon>Lactobacillales</taxon>
        <taxon>Aerococcaceae</taxon>
        <taxon>Aerococcus</taxon>
    </lineage>
</organism>
<feature type="transmembrane region" description="Helical" evidence="6">
    <location>
        <begin position="24"/>
        <end position="46"/>
    </location>
</feature>
<evidence type="ECO:0008006" key="9">
    <source>
        <dbReference type="Google" id="ProtNLM"/>
    </source>
</evidence>
<evidence type="ECO:0000256" key="6">
    <source>
        <dbReference type="SAM" id="Phobius"/>
    </source>
</evidence>
<evidence type="ECO:0000256" key="1">
    <source>
        <dbReference type="ARBA" id="ARBA00004141"/>
    </source>
</evidence>